<dbReference type="HOGENOM" id="CLU_931824_0_0_1"/>
<dbReference type="Proteomes" id="UP000006038">
    <property type="component" value="Chromosome 5"/>
</dbReference>
<organism evidence="1">
    <name type="scientific">Oryza brachyantha</name>
    <name type="common">malo sina</name>
    <dbReference type="NCBI Taxonomy" id="4533"/>
    <lineage>
        <taxon>Eukaryota</taxon>
        <taxon>Viridiplantae</taxon>
        <taxon>Streptophyta</taxon>
        <taxon>Embryophyta</taxon>
        <taxon>Tracheophyta</taxon>
        <taxon>Spermatophyta</taxon>
        <taxon>Magnoliopsida</taxon>
        <taxon>Liliopsida</taxon>
        <taxon>Poales</taxon>
        <taxon>Poaceae</taxon>
        <taxon>BOP clade</taxon>
        <taxon>Oryzoideae</taxon>
        <taxon>Oryzeae</taxon>
        <taxon>Oryzinae</taxon>
        <taxon>Oryza</taxon>
    </lineage>
</organism>
<dbReference type="EnsemblPlants" id="OB05G25340.1">
    <property type="protein sequence ID" value="OB05G25340.1"/>
    <property type="gene ID" value="OB05G25340"/>
</dbReference>
<evidence type="ECO:0000313" key="1">
    <source>
        <dbReference type="EnsemblPlants" id="OB05G25340.1"/>
    </source>
</evidence>
<proteinExistence type="predicted"/>
<dbReference type="AlphaFoldDB" id="J3M7G0"/>
<dbReference type="Gramene" id="OB05G25340.1">
    <property type="protein sequence ID" value="OB05G25340.1"/>
    <property type="gene ID" value="OB05G25340"/>
</dbReference>
<evidence type="ECO:0000313" key="2">
    <source>
        <dbReference type="Proteomes" id="UP000006038"/>
    </source>
</evidence>
<protein>
    <submittedName>
        <fullName evidence="1">Uncharacterized protein</fullName>
    </submittedName>
</protein>
<sequence>MAGSGESKDRPANFSRVVAGIVVMAALPVCSRGFSWMSQRLEGEARLEDASAGLLLLLVRLLLGLEEEEEDDDDDDDALLLLGLVVLSLSQRSHASPRQILLPRWTTHRSVGSGDVVAPPAPDLCVSHLSATSARPGLGAWDGDAKDVGRMTRHGVGSRGSILLLGGVGSRAGRAEAVSTNCSGRAISLVEDYQTSETRRTHFSPRTLGREEAGGEESCEVIEDQTNWWTAPWRRRRRWIFIATGWEVVKLDWDYGGWNDRRCSFFWSSCLVREGGPIANWRTWSCGREAIWKLSLAHG</sequence>
<reference evidence="1" key="1">
    <citation type="journal article" date="2013" name="Nat. Commun.">
        <title>Whole-genome sequencing of Oryza brachyantha reveals mechanisms underlying Oryza genome evolution.</title>
        <authorList>
            <person name="Chen J."/>
            <person name="Huang Q."/>
            <person name="Gao D."/>
            <person name="Wang J."/>
            <person name="Lang Y."/>
            <person name="Liu T."/>
            <person name="Li B."/>
            <person name="Bai Z."/>
            <person name="Luis Goicoechea J."/>
            <person name="Liang C."/>
            <person name="Chen C."/>
            <person name="Zhang W."/>
            <person name="Sun S."/>
            <person name="Liao Y."/>
            <person name="Zhang X."/>
            <person name="Yang L."/>
            <person name="Song C."/>
            <person name="Wang M."/>
            <person name="Shi J."/>
            <person name="Liu G."/>
            <person name="Liu J."/>
            <person name="Zhou H."/>
            <person name="Zhou W."/>
            <person name="Yu Q."/>
            <person name="An N."/>
            <person name="Chen Y."/>
            <person name="Cai Q."/>
            <person name="Wang B."/>
            <person name="Liu B."/>
            <person name="Min J."/>
            <person name="Huang Y."/>
            <person name="Wu H."/>
            <person name="Li Z."/>
            <person name="Zhang Y."/>
            <person name="Yin Y."/>
            <person name="Song W."/>
            <person name="Jiang J."/>
            <person name="Jackson S.A."/>
            <person name="Wing R.A."/>
            <person name="Wang J."/>
            <person name="Chen M."/>
        </authorList>
    </citation>
    <scope>NUCLEOTIDE SEQUENCE [LARGE SCALE GENOMIC DNA]</scope>
    <source>
        <strain evidence="1">cv. IRGC 101232</strain>
    </source>
</reference>
<reference evidence="1" key="2">
    <citation type="submission" date="2013-04" db="UniProtKB">
        <authorList>
            <consortium name="EnsemblPlants"/>
        </authorList>
    </citation>
    <scope>IDENTIFICATION</scope>
</reference>
<name>J3M7G0_ORYBR</name>
<keyword evidence="2" id="KW-1185">Reference proteome</keyword>
<accession>J3M7G0</accession>